<dbReference type="PANTHER" id="PTHR14136">
    <property type="entry name" value="BTB_POZ DOMAIN-CONTAINING PROTEIN KCTD9"/>
    <property type="match status" value="1"/>
</dbReference>
<dbReference type="AlphaFoldDB" id="A0A518V7M1"/>
<dbReference type="InterPro" id="IPR051082">
    <property type="entry name" value="Pentapeptide-BTB/POZ_domain"/>
</dbReference>
<dbReference type="Proteomes" id="UP000319432">
    <property type="component" value="Chromosome"/>
</dbReference>
<dbReference type="EMBL" id="CP033464">
    <property type="protein sequence ID" value="QDX92972.1"/>
    <property type="molecule type" value="Genomic_DNA"/>
</dbReference>
<accession>A0A518V7M1</accession>
<dbReference type="PANTHER" id="PTHR14136:SF17">
    <property type="entry name" value="BTB_POZ DOMAIN-CONTAINING PROTEIN KCTD9"/>
    <property type="match status" value="1"/>
</dbReference>
<organism evidence="1 2">
    <name type="scientific">Brevibacillus laterosporus</name>
    <name type="common">Bacillus laterosporus</name>
    <dbReference type="NCBI Taxonomy" id="1465"/>
    <lineage>
        <taxon>Bacteria</taxon>
        <taxon>Bacillati</taxon>
        <taxon>Bacillota</taxon>
        <taxon>Bacilli</taxon>
        <taxon>Bacillales</taxon>
        <taxon>Paenibacillaceae</taxon>
        <taxon>Brevibacillus</taxon>
    </lineage>
</organism>
<proteinExistence type="predicted"/>
<reference evidence="1 2" key="1">
    <citation type="submission" date="2018-11" db="EMBL/GenBank/DDBJ databases">
        <title>Phylogenetic determinants of toxin gene distribution in genomes of Brevibacillus laterosporus.</title>
        <authorList>
            <person name="Glare T.R."/>
            <person name="Durrant A."/>
            <person name="Berry C."/>
            <person name="Palma L."/>
            <person name="Ormskirk M."/>
            <person name="Cox M.O."/>
        </authorList>
    </citation>
    <scope>NUCLEOTIDE SEQUENCE [LARGE SCALE GENOMIC DNA]</scope>
    <source>
        <strain evidence="1 2">1821L</strain>
    </source>
</reference>
<evidence type="ECO:0000313" key="2">
    <source>
        <dbReference type="Proteomes" id="UP000319432"/>
    </source>
</evidence>
<evidence type="ECO:0000313" key="1">
    <source>
        <dbReference type="EMBL" id="QDX92972.1"/>
    </source>
</evidence>
<sequence>MDKTEAMPHFMTNVVEPARLRALMRLEQDFQTNKNALATQWTIAFQRICKQLGGEQIRKDKASIGHITFSLLRTELAVGRAIYLVEATDSSWFFDRNPCQTEYDASWALAYLEQLKAEINGGSKAYMGAITLPDVEQLILREAVHFHQYVIQLARYALPMAIQSQEFVELSIEDIVEIRVGEYMDVSEVVYKIDRRTRDAQSVRDWIAEGSKQEYAYEVFDRLDLSKGEYSELDFRYSRFEQSDLSASRCNGCVLIGTRWNHSRLADADFSHSMLSGADFCQSELTGADFRGIQASQGLLEPDSWEMPGFWEITFAEANVEGASFVGAQLAGAKFSRANLVDVNFAGADLADVSFTDANLRGAVFVGASIVAVDFTGADVEGATFSARDRGNVNLDEQQQATVIWMEAESEGAYLDELFYSVPR</sequence>
<protein>
    <submittedName>
        <fullName evidence="1">Pentapeptide repeat-containing protein</fullName>
    </submittedName>
</protein>
<name>A0A518V7M1_BRELA</name>
<dbReference type="InterPro" id="IPR001646">
    <property type="entry name" value="5peptide_repeat"/>
</dbReference>
<dbReference type="Gene3D" id="2.160.20.80">
    <property type="entry name" value="E3 ubiquitin-protein ligase SopA"/>
    <property type="match status" value="1"/>
</dbReference>
<dbReference type="Pfam" id="PF00805">
    <property type="entry name" value="Pentapeptide"/>
    <property type="match status" value="2"/>
</dbReference>
<dbReference type="SUPFAM" id="SSF141571">
    <property type="entry name" value="Pentapeptide repeat-like"/>
    <property type="match status" value="1"/>
</dbReference>
<dbReference type="OrthoDB" id="2536801at2"/>
<gene>
    <name evidence="1" type="ORF">EEL30_12030</name>
</gene>
<keyword evidence="2" id="KW-1185">Reference proteome</keyword>